<evidence type="ECO:0000313" key="4">
    <source>
        <dbReference type="EMBL" id="KAF9139758.1"/>
    </source>
</evidence>
<dbReference type="PROSITE" id="PS00028">
    <property type="entry name" value="ZINC_FINGER_C2H2_1"/>
    <property type="match status" value="1"/>
</dbReference>
<dbReference type="GO" id="GO:0003697">
    <property type="term" value="F:single-stranded DNA binding"/>
    <property type="evidence" value="ECO:0007669"/>
    <property type="project" value="TreeGrafter"/>
</dbReference>
<dbReference type="SUPFAM" id="SSF54197">
    <property type="entry name" value="HIT-like"/>
    <property type="match status" value="1"/>
</dbReference>
<keyword evidence="1" id="KW-0378">Hydrolase</keyword>
<feature type="compositionally biased region" description="Polar residues" evidence="2">
    <location>
        <begin position="54"/>
        <end position="63"/>
    </location>
</feature>
<dbReference type="AlphaFoldDB" id="A0A9P5RPP0"/>
<proteinExistence type="predicted"/>
<reference evidence="4" key="1">
    <citation type="journal article" date="2020" name="Fungal Divers.">
        <title>Resolving the Mortierellaceae phylogeny through synthesis of multi-gene phylogenetics and phylogenomics.</title>
        <authorList>
            <person name="Vandepol N."/>
            <person name="Liber J."/>
            <person name="Desiro A."/>
            <person name="Na H."/>
            <person name="Kennedy M."/>
            <person name="Barry K."/>
            <person name="Grigoriev I.V."/>
            <person name="Miller A.N."/>
            <person name="O'Donnell K."/>
            <person name="Stajich J.E."/>
            <person name="Bonito G."/>
        </authorList>
    </citation>
    <scope>NUCLEOTIDE SEQUENCE</scope>
    <source>
        <strain evidence="4">NRRL 6426</strain>
    </source>
</reference>
<dbReference type="Gene3D" id="3.30.428.10">
    <property type="entry name" value="HIT-like"/>
    <property type="match status" value="1"/>
</dbReference>
<comment type="caution">
    <text evidence="4">The sequence shown here is derived from an EMBL/GenBank/DDBJ whole genome shotgun (WGS) entry which is preliminary data.</text>
</comment>
<feature type="compositionally biased region" description="Low complexity" evidence="2">
    <location>
        <begin position="70"/>
        <end position="121"/>
    </location>
</feature>
<dbReference type="Proteomes" id="UP000748756">
    <property type="component" value="Unassembled WGS sequence"/>
</dbReference>
<dbReference type="GO" id="GO:0000012">
    <property type="term" value="P:single strand break repair"/>
    <property type="evidence" value="ECO:0007669"/>
    <property type="project" value="TreeGrafter"/>
</dbReference>
<dbReference type="OrthoDB" id="3512845at2759"/>
<dbReference type="FunFam" id="3.30.428.10:FF:000004">
    <property type="entry name" value="aprataxin isoform X2"/>
    <property type="match status" value="1"/>
</dbReference>
<dbReference type="GO" id="GO:0005634">
    <property type="term" value="C:nucleus"/>
    <property type="evidence" value="ECO:0007669"/>
    <property type="project" value="TreeGrafter"/>
</dbReference>
<dbReference type="EMBL" id="JAAAUQ010001362">
    <property type="protein sequence ID" value="KAF9139758.1"/>
    <property type="molecule type" value="Genomic_DNA"/>
</dbReference>
<feature type="region of interest" description="Disordered" evidence="2">
    <location>
        <begin position="54"/>
        <end position="121"/>
    </location>
</feature>
<dbReference type="InterPro" id="IPR036265">
    <property type="entry name" value="HIT-like_sf"/>
</dbReference>
<keyword evidence="5" id="KW-1185">Reference proteome</keyword>
<dbReference type="GO" id="GO:0003725">
    <property type="term" value="F:double-stranded RNA binding"/>
    <property type="evidence" value="ECO:0007669"/>
    <property type="project" value="TreeGrafter"/>
</dbReference>
<sequence length="329" mass="36146">MADKDTKFIDSKDVIRTQDGKIDLFQTILARKDPTAQIPVFADHSQPTATSVVAVTNPSTNPDATKADASFSSSGSSPSWRSTHVASAKTSASASAEATKSSPYATDASAVTTTTTSTAGKAAAPTKPAARKMLWSAVFVEYCKDPLTIPDNIRYWHDDDHIIIKDAYAKAKVHMLVLPRKPMDKVTDLVGDAGIRTVEELVRVAATLLNTLKAENPYLDFKTGFHAIPSMSQLHLHVISQDFCSPCMKKATHWNSFNTGFFIPPDEVIKTIREKGSFEKTTDELNKYGSMKKAVMVCNQCSQVMKTIPMLNHHLNEHFTQKVKALKKQ</sequence>
<dbReference type="InterPro" id="IPR013087">
    <property type="entry name" value="Znf_C2H2_type"/>
</dbReference>
<protein>
    <recommendedName>
        <fullName evidence="3">C2H2-type domain-containing protein</fullName>
    </recommendedName>
</protein>
<dbReference type="PANTHER" id="PTHR12486">
    <property type="entry name" value="APRATAXIN-RELATED"/>
    <property type="match status" value="1"/>
</dbReference>
<dbReference type="Pfam" id="PF11969">
    <property type="entry name" value="DcpS_C"/>
    <property type="match status" value="1"/>
</dbReference>
<dbReference type="Pfam" id="PF16278">
    <property type="entry name" value="zf-C2HE"/>
    <property type="match status" value="1"/>
</dbReference>
<organism evidence="4 5">
    <name type="scientific">Linnemannia schmuckeri</name>
    <dbReference type="NCBI Taxonomy" id="64567"/>
    <lineage>
        <taxon>Eukaryota</taxon>
        <taxon>Fungi</taxon>
        <taxon>Fungi incertae sedis</taxon>
        <taxon>Mucoromycota</taxon>
        <taxon>Mortierellomycotina</taxon>
        <taxon>Mortierellomycetes</taxon>
        <taxon>Mortierellales</taxon>
        <taxon>Mortierellaceae</taxon>
        <taxon>Linnemannia</taxon>
    </lineage>
</organism>
<feature type="domain" description="C2H2-type" evidence="3">
    <location>
        <begin position="298"/>
        <end position="318"/>
    </location>
</feature>
<accession>A0A9P5RPP0</accession>
<dbReference type="GO" id="GO:0033699">
    <property type="term" value="F:DNA 5'-adenosine monophosphate hydrolase activity"/>
    <property type="evidence" value="ECO:0007669"/>
    <property type="project" value="TreeGrafter"/>
</dbReference>
<gene>
    <name evidence="4" type="ORF">BG015_001917</name>
</gene>
<evidence type="ECO:0000256" key="1">
    <source>
        <dbReference type="ARBA" id="ARBA00022801"/>
    </source>
</evidence>
<dbReference type="PANTHER" id="PTHR12486:SF4">
    <property type="entry name" value="APRATAXIN"/>
    <property type="match status" value="1"/>
</dbReference>
<dbReference type="GO" id="GO:0030983">
    <property type="term" value="F:mismatched DNA binding"/>
    <property type="evidence" value="ECO:0007669"/>
    <property type="project" value="TreeGrafter"/>
</dbReference>
<evidence type="ECO:0000256" key="2">
    <source>
        <dbReference type="SAM" id="MobiDB-lite"/>
    </source>
</evidence>
<evidence type="ECO:0000259" key="3">
    <source>
        <dbReference type="PROSITE" id="PS00028"/>
    </source>
</evidence>
<dbReference type="GO" id="GO:1990165">
    <property type="term" value="F:single-strand break-containing DNA binding"/>
    <property type="evidence" value="ECO:0007669"/>
    <property type="project" value="TreeGrafter"/>
</dbReference>
<dbReference type="InterPro" id="IPR032566">
    <property type="entry name" value="Znf-C2HE"/>
</dbReference>
<evidence type="ECO:0000313" key="5">
    <source>
        <dbReference type="Proteomes" id="UP000748756"/>
    </source>
</evidence>
<name>A0A9P5RPP0_9FUNG</name>